<dbReference type="PROSITE" id="PS51679">
    <property type="entry name" value="SAM_MT_C5"/>
    <property type="match status" value="1"/>
</dbReference>
<dbReference type="InterPro" id="IPR001525">
    <property type="entry name" value="C5_MeTfrase"/>
</dbReference>
<dbReference type="GO" id="GO:0009307">
    <property type="term" value="P:DNA restriction-modification system"/>
    <property type="evidence" value="ECO:0007669"/>
    <property type="project" value="UniProtKB-KW"/>
</dbReference>
<dbReference type="InterPro" id="IPR029063">
    <property type="entry name" value="SAM-dependent_MTases_sf"/>
</dbReference>
<dbReference type="GO" id="GO:0003886">
    <property type="term" value="F:DNA (cytosine-5-)-methyltransferase activity"/>
    <property type="evidence" value="ECO:0007669"/>
    <property type="project" value="UniProtKB-EC"/>
</dbReference>
<evidence type="ECO:0000256" key="2">
    <source>
        <dbReference type="ARBA" id="ARBA00022603"/>
    </source>
</evidence>
<evidence type="ECO:0000256" key="7">
    <source>
        <dbReference type="RuleBase" id="RU000416"/>
    </source>
</evidence>
<evidence type="ECO:0000256" key="4">
    <source>
        <dbReference type="ARBA" id="ARBA00022691"/>
    </source>
</evidence>
<evidence type="ECO:0000256" key="6">
    <source>
        <dbReference type="PROSITE-ProRule" id="PRU01016"/>
    </source>
</evidence>
<dbReference type="AlphaFoldDB" id="A0A367RQC1"/>
<keyword evidence="2 6" id="KW-0489">Methyltransferase</keyword>
<evidence type="ECO:0000313" key="8">
    <source>
        <dbReference type="EMBL" id="RCJ37883.1"/>
    </source>
</evidence>
<dbReference type="NCBIfam" id="TIGR00675">
    <property type="entry name" value="dcm"/>
    <property type="match status" value="1"/>
</dbReference>
<dbReference type="GO" id="GO:0032259">
    <property type="term" value="P:methylation"/>
    <property type="evidence" value="ECO:0007669"/>
    <property type="project" value="UniProtKB-KW"/>
</dbReference>
<evidence type="ECO:0000256" key="1">
    <source>
        <dbReference type="ARBA" id="ARBA00011975"/>
    </source>
</evidence>
<dbReference type="Gene3D" id="3.40.50.150">
    <property type="entry name" value="Vaccinia Virus protein VP39"/>
    <property type="match status" value="1"/>
</dbReference>
<dbReference type="PANTHER" id="PTHR10629:SF52">
    <property type="entry name" value="DNA (CYTOSINE-5)-METHYLTRANSFERASE 1"/>
    <property type="match status" value="1"/>
</dbReference>
<gene>
    <name evidence="8" type="ORF">A6770_13910</name>
</gene>
<dbReference type="InterPro" id="IPR050390">
    <property type="entry name" value="C5-Methyltransferase"/>
</dbReference>
<dbReference type="Pfam" id="PF00145">
    <property type="entry name" value="DNA_methylase"/>
    <property type="match status" value="1"/>
</dbReference>
<protein>
    <recommendedName>
        <fullName evidence="1">DNA (cytosine-5-)-methyltransferase</fullName>
        <ecNumber evidence="1">2.1.1.37</ecNumber>
    </recommendedName>
</protein>
<keyword evidence="4 6" id="KW-0949">S-adenosyl-L-methionine</keyword>
<dbReference type="GO" id="GO:0003677">
    <property type="term" value="F:DNA binding"/>
    <property type="evidence" value="ECO:0007669"/>
    <property type="project" value="TreeGrafter"/>
</dbReference>
<keyword evidence="3 6" id="KW-0808">Transferase</keyword>
<evidence type="ECO:0000256" key="3">
    <source>
        <dbReference type="ARBA" id="ARBA00022679"/>
    </source>
</evidence>
<dbReference type="PANTHER" id="PTHR10629">
    <property type="entry name" value="CYTOSINE-SPECIFIC METHYLTRANSFERASE"/>
    <property type="match status" value="1"/>
</dbReference>
<evidence type="ECO:0000256" key="5">
    <source>
        <dbReference type="ARBA" id="ARBA00022747"/>
    </source>
</evidence>
<dbReference type="EMBL" id="LXQD01000109">
    <property type="protein sequence ID" value="RCJ37883.1"/>
    <property type="molecule type" value="Genomic_DNA"/>
</dbReference>
<sequence length="414" mass="47313">MASDRPCIFSFFAGSGFLDLGFETSGFNIVYVNEIFSPFMSANRYSREVLNLPLPEYGYHDGEAADITKLTEGLQAQRLWELVQDCRKSHNILGFIGGPPCPDFSIGGKNRGHLGENGKLSAAYIELICRNLPDFFLFENVKGLWRTTKHRLFFESLKQKLQQAGYILTERLINAIEYGVPQNRERIILVGFRNKLIKDMGIKIGSENLLPEKAFSWKNKILYPQEKVFAYPWHKCEPFRKDSILPCPDGIPQELTVEYWFRKNDVLNHPNAKHYFQPRAGIIKFAAIDEGDDSKKSFKRLHRWRYSPTACYGNNEVHLHPYKVRRISVAEALAIQSLPKYFVLPENMSLTNMFKTIGNGVPYLASKALAQTILDFVASSVKNTAELPKLTSTDVNINTKICPEYLQSWLVRPS</sequence>
<dbReference type="SUPFAM" id="SSF53335">
    <property type="entry name" value="S-adenosyl-L-methionine-dependent methyltransferases"/>
    <property type="match status" value="1"/>
</dbReference>
<keyword evidence="5" id="KW-0680">Restriction system</keyword>
<feature type="active site" evidence="6">
    <location>
        <position position="101"/>
    </location>
</feature>
<dbReference type="Gene3D" id="3.90.120.10">
    <property type="entry name" value="DNA Methylase, subunit A, domain 2"/>
    <property type="match status" value="1"/>
</dbReference>
<keyword evidence="9" id="KW-1185">Reference proteome</keyword>
<evidence type="ECO:0000313" key="9">
    <source>
        <dbReference type="Proteomes" id="UP000252107"/>
    </source>
</evidence>
<dbReference type="PRINTS" id="PR00105">
    <property type="entry name" value="C5METTRFRASE"/>
</dbReference>
<dbReference type="Proteomes" id="UP000252107">
    <property type="component" value="Unassembled WGS sequence"/>
</dbReference>
<dbReference type="GO" id="GO:0044027">
    <property type="term" value="P:negative regulation of gene expression via chromosomal CpG island methylation"/>
    <property type="evidence" value="ECO:0007669"/>
    <property type="project" value="TreeGrafter"/>
</dbReference>
<name>A0A367RQC1_9NOSO</name>
<proteinExistence type="inferred from homology"/>
<reference evidence="8" key="1">
    <citation type="submission" date="2016-04" db="EMBL/GenBank/DDBJ databases">
        <authorList>
            <person name="Tabuchi Yagui T.R."/>
        </authorList>
    </citation>
    <scope>NUCLEOTIDE SEQUENCE [LARGE SCALE GENOMIC DNA]</scope>
    <source>
        <strain evidence="8">NIES-26</strain>
    </source>
</reference>
<comment type="caution">
    <text evidence="8">The sequence shown here is derived from an EMBL/GenBank/DDBJ whole genome shotgun (WGS) entry which is preliminary data.</text>
</comment>
<organism evidence="8 9">
    <name type="scientific">Nostoc minutum NIES-26</name>
    <dbReference type="NCBI Taxonomy" id="1844469"/>
    <lineage>
        <taxon>Bacteria</taxon>
        <taxon>Bacillati</taxon>
        <taxon>Cyanobacteriota</taxon>
        <taxon>Cyanophyceae</taxon>
        <taxon>Nostocales</taxon>
        <taxon>Nostocaceae</taxon>
        <taxon>Nostoc</taxon>
    </lineage>
</organism>
<accession>A0A367RQC1</accession>
<dbReference type="EC" id="2.1.1.37" evidence="1"/>
<comment type="similarity">
    <text evidence="6 7">Belongs to the class I-like SAM-binding methyltransferase superfamily. C5-methyltransferase family.</text>
</comment>